<accession>A0A2N5ZBV6</accession>
<evidence type="ECO:0000313" key="3">
    <source>
        <dbReference type="Proteomes" id="UP000234857"/>
    </source>
</evidence>
<proteinExistence type="predicted"/>
<dbReference type="EMBL" id="PKTG01000122">
    <property type="protein sequence ID" value="PLX16140.1"/>
    <property type="molecule type" value="Genomic_DNA"/>
</dbReference>
<sequence length="320" mass="37086">MKTYLLSIILAYILTKFAANILLRIARRFNLLAAPEENSLFPFPTLKGYSALIIFPVFLLSMIISLYVNKRLPEFYTEKSNFFNSLMIIMILNIFLPFVIKSRKISITLLSAFNTYLAYYNNINIDFFSENLWFSLPLTFLWFVFFQMIFYNNEEHTGNNLLITGIVLINLFFITLFLEQILSSQIFLVLGVSILSLQTYTSHPAKITPTRNFYLWYGSVIAYISLHNQLKFTILSLLFMIPMANLLNSVRSESTFSMSLLKNGIPENRISRILFLLQIIAGIAGFSMIIMRNELISFFIAITIFIVFYILLTQEQHSGK</sequence>
<feature type="transmembrane region" description="Helical" evidence="1">
    <location>
        <begin position="295"/>
        <end position="312"/>
    </location>
</feature>
<keyword evidence="1" id="KW-0812">Transmembrane</keyword>
<dbReference type="AlphaFoldDB" id="A0A2N5ZBV6"/>
<gene>
    <name evidence="2" type="ORF">C0601_10980</name>
</gene>
<evidence type="ECO:0000256" key="1">
    <source>
        <dbReference type="SAM" id="Phobius"/>
    </source>
</evidence>
<feature type="transmembrane region" description="Helical" evidence="1">
    <location>
        <begin position="213"/>
        <end position="228"/>
    </location>
</feature>
<evidence type="ECO:0000313" key="2">
    <source>
        <dbReference type="EMBL" id="PLX16140.1"/>
    </source>
</evidence>
<name>A0A2N5ZBV6_MUIH1</name>
<protein>
    <submittedName>
        <fullName evidence="2">Uncharacterized protein</fullName>
    </submittedName>
</protein>
<feature type="transmembrane region" description="Helical" evidence="1">
    <location>
        <begin position="184"/>
        <end position="201"/>
    </location>
</feature>
<reference evidence="2 3" key="1">
    <citation type="submission" date="2017-11" db="EMBL/GenBank/DDBJ databases">
        <title>Genome-resolved metagenomics identifies genetic mobility, metabolic interactions, and unexpected diversity in perchlorate-reducing communities.</title>
        <authorList>
            <person name="Barnum T.P."/>
            <person name="Figueroa I.A."/>
            <person name="Carlstrom C.I."/>
            <person name="Lucas L.N."/>
            <person name="Engelbrektson A.L."/>
            <person name="Coates J.D."/>
        </authorList>
    </citation>
    <scope>NUCLEOTIDE SEQUENCE [LARGE SCALE GENOMIC DNA]</scope>
    <source>
        <strain evidence="2">BM706</strain>
    </source>
</reference>
<feature type="transmembrane region" description="Helical" evidence="1">
    <location>
        <begin position="81"/>
        <end position="100"/>
    </location>
</feature>
<dbReference type="Proteomes" id="UP000234857">
    <property type="component" value="Unassembled WGS sequence"/>
</dbReference>
<feature type="transmembrane region" description="Helical" evidence="1">
    <location>
        <begin position="132"/>
        <end position="151"/>
    </location>
</feature>
<keyword evidence="1" id="KW-0472">Membrane</keyword>
<comment type="caution">
    <text evidence="2">The sequence shown here is derived from an EMBL/GenBank/DDBJ whole genome shotgun (WGS) entry which is preliminary data.</text>
</comment>
<feature type="transmembrane region" description="Helical" evidence="1">
    <location>
        <begin position="270"/>
        <end position="289"/>
    </location>
</feature>
<organism evidence="2 3">
    <name type="scientific">Muiribacterium halophilum</name>
    <dbReference type="NCBI Taxonomy" id="2053465"/>
    <lineage>
        <taxon>Bacteria</taxon>
        <taxon>Candidatus Muiribacteriota</taxon>
        <taxon>Candidatus Muiribacteriia</taxon>
        <taxon>Candidatus Muiribacteriales</taxon>
        <taxon>Candidatus Muiribacteriaceae</taxon>
        <taxon>Candidatus Muiribacterium</taxon>
    </lineage>
</organism>
<feature type="transmembrane region" description="Helical" evidence="1">
    <location>
        <begin position="49"/>
        <end position="69"/>
    </location>
</feature>
<feature type="transmembrane region" description="Helical" evidence="1">
    <location>
        <begin position="158"/>
        <end position="178"/>
    </location>
</feature>
<keyword evidence="1" id="KW-1133">Transmembrane helix</keyword>